<evidence type="ECO:0000313" key="2">
    <source>
        <dbReference type="EMBL" id="KAG8464322.1"/>
    </source>
</evidence>
<protein>
    <submittedName>
        <fullName evidence="2">Uncharacterized protein</fullName>
    </submittedName>
</protein>
<reference evidence="2" key="1">
    <citation type="submission" date="2021-05" db="EMBL/GenBank/DDBJ databases">
        <title>The genome of the haptophyte Pavlova lutheri (Diacronema luteri, Pavlovales) - a model for lipid biosynthesis in eukaryotic algae.</title>
        <authorList>
            <person name="Hulatt C.J."/>
            <person name="Posewitz M.C."/>
        </authorList>
    </citation>
    <scope>NUCLEOTIDE SEQUENCE</scope>
    <source>
        <strain evidence="2">NIVA-4/92</strain>
    </source>
</reference>
<sequence length="967" mass="103294">MPAGAKVYDELDPTPLRPNGELAMKPKRQHAPRGALALLSAWPAAVWHDVQTHPLRTFSCSLCITLLALLTAGACAVASRILPLVCTELRIAALEMPDLCVFQTPLRLVLNLASVAPATVLFTDPAFSFEKADGTTLIALDVLGSCVQRRLDEECHALSPGTIARRREGIWGCYASAEGDLSPTACAANDGSVASCYDAPMLELPRVLLEPWLVADLAARGCELSPPPPSAPPAPPSPERARASGARRRVGSRARQDEAGMRDADVTLIWPGCLQAALDSACGRTADGLALHARRERQLWVCYERLLVNASLVSLGCVEDSKATPAPCYPGDPSRQFTYDRAHTVGAYLWSLRSNGGEFVCPLAPYEEPIRPLSAEERAWVRTPRTPGGDGARADGGGAPAGGAAAGAADAAGSWLSRSTAAPRAWTVSSGAQDHEMLLSVRIPNEEELASSVTRLATSIGEGIGVSGVNVDTTAPQVRAPIPKGGPIDPHDPEEATAPRVRVRLRVTVACLGFSLGAKEIDIRIALTKRRAIQLQSTVRMLQRRAGCADCSGLHLFSDAAGGPLVEAVKLGGVQVQRASTERLKLHANVAARFGAVPRFLFAVPPLSVRLCSARPWQPLDERLRADPTSITALGSAEVVNAGAMRDLGGCLGTLETHGSVLTNGISELDGHLLMRYDGEQAQRLVPLHAMMKISRERVMLFGGTPDEYTALQRDGDDEIKALMPASSSCVLQRLLDRLALRVDLERLADAVIPFEIIAGLPNHVLVKDGLVAATCAVGVTMKTRLPNTTSSQDEDEIGAYCVTAVRDFTGLLTSQMGGMVGTWVQHRTPHDNGKSAGLAPRVTMLPVHDYLPVSNAWSAEKLAANNASADGRNSYCVAGRLPRAARDDDSRNYELAPAAVSSLHLCEALCTERLESCHAVEFNALIRRCELWYHWPQMVAARRGSICLKRVTTMKQTTIGPGLSGQ</sequence>
<feature type="compositionally biased region" description="Pro residues" evidence="1">
    <location>
        <begin position="225"/>
        <end position="238"/>
    </location>
</feature>
<feature type="compositionally biased region" description="Gly residues" evidence="1">
    <location>
        <begin position="388"/>
        <end position="405"/>
    </location>
</feature>
<evidence type="ECO:0000256" key="1">
    <source>
        <dbReference type="SAM" id="MobiDB-lite"/>
    </source>
</evidence>
<dbReference type="OrthoDB" id="10596293at2759"/>
<organism evidence="2 3">
    <name type="scientific">Diacronema lutheri</name>
    <name type="common">Unicellular marine alga</name>
    <name type="synonym">Monochrysis lutheri</name>
    <dbReference type="NCBI Taxonomy" id="2081491"/>
    <lineage>
        <taxon>Eukaryota</taxon>
        <taxon>Haptista</taxon>
        <taxon>Haptophyta</taxon>
        <taxon>Pavlovophyceae</taxon>
        <taxon>Pavlovales</taxon>
        <taxon>Pavlovaceae</taxon>
        <taxon>Diacronema</taxon>
    </lineage>
</organism>
<gene>
    <name evidence="2" type="ORF">KFE25_003385</name>
</gene>
<dbReference type="Proteomes" id="UP000751190">
    <property type="component" value="Unassembled WGS sequence"/>
</dbReference>
<feature type="region of interest" description="Disordered" evidence="1">
    <location>
        <begin position="1"/>
        <end position="20"/>
    </location>
</feature>
<accession>A0A8J5XHV3</accession>
<feature type="region of interest" description="Disordered" evidence="1">
    <location>
        <begin position="382"/>
        <end position="406"/>
    </location>
</feature>
<dbReference type="EMBL" id="JAGTXO010000013">
    <property type="protein sequence ID" value="KAG8464322.1"/>
    <property type="molecule type" value="Genomic_DNA"/>
</dbReference>
<evidence type="ECO:0000313" key="3">
    <source>
        <dbReference type="Proteomes" id="UP000751190"/>
    </source>
</evidence>
<comment type="caution">
    <text evidence="2">The sequence shown here is derived from an EMBL/GenBank/DDBJ whole genome shotgun (WGS) entry which is preliminary data.</text>
</comment>
<keyword evidence="3" id="KW-1185">Reference proteome</keyword>
<name>A0A8J5XHV3_DIALT</name>
<proteinExistence type="predicted"/>
<dbReference type="AlphaFoldDB" id="A0A8J5XHV3"/>
<feature type="region of interest" description="Disordered" evidence="1">
    <location>
        <begin position="224"/>
        <end position="259"/>
    </location>
</feature>